<evidence type="ECO:0000256" key="1">
    <source>
        <dbReference type="SAM" id="MobiDB-lite"/>
    </source>
</evidence>
<proteinExistence type="predicted"/>
<reference evidence="2" key="2">
    <citation type="journal article" date="2021" name="PeerJ">
        <title>Extensive microbial diversity within the chicken gut microbiome revealed by metagenomics and culture.</title>
        <authorList>
            <person name="Gilroy R."/>
            <person name="Ravi A."/>
            <person name="Getino M."/>
            <person name="Pursley I."/>
            <person name="Horton D.L."/>
            <person name="Alikhan N.F."/>
            <person name="Baker D."/>
            <person name="Gharbi K."/>
            <person name="Hall N."/>
            <person name="Watson M."/>
            <person name="Adriaenssens E.M."/>
            <person name="Foster-Nyarko E."/>
            <person name="Jarju S."/>
            <person name="Secka A."/>
            <person name="Antonio M."/>
            <person name="Oren A."/>
            <person name="Chaudhuri R.R."/>
            <person name="La Ragione R."/>
            <person name="Hildebrand F."/>
            <person name="Pallen M.J."/>
        </authorList>
    </citation>
    <scope>NUCLEOTIDE SEQUENCE</scope>
    <source>
        <strain evidence="2">ChiHjej10B9-9673</strain>
    </source>
</reference>
<dbReference type="Proteomes" id="UP000824001">
    <property type="component" value="Unassembled WGS sequence"/>
</dbReference>
<name>A0A9D1FDV4_9FIRM</name>
<sequence>MSDYNDLLNSLKAAAGSAANMARDFAESAGEKARGLAGNAGEKARLVARLAKLYREANSKRSERDEAYTEIGRLYFESADKKNPGELYVRLFDRVMLANAAIERAEAEMRECADALSDQGVEVNFEHVVDDAEAAARADAEPEGDKIFEFAVYRDKKEAEAEPEVEVEITEEKPEDDKPAE</sequence>
<organism evidence="2 3">
    <name type="scientific">Candidatus Scatomorpha merdipullorum</name>
    <dbReference type="NCBI Taxonomy" id="2840927"/>
    <lineage>
        <taxon>Bacteria</taxon>
        <taxon>Bacillati</taxon>
        <taxon>Bacillota</taxon>
        <taxon>Clostridia</taxon>
        <taxon>Eubacteriales</taxon>
        <taxon>Candidatus Scatomorpha</taxon>
    </lineage>
</organism>
<dbReference type="AlphaFoldDB" id="A0A9D1FDV4"/>
<dbReference type="EMBL" id="DVJK01000150">
    <property type="protein sequence ID" value="HIS66975.1"/>
    <property type="molecule type" value="Genomic_DNA"/>
</dbReference>
<feature type="region of interest" description="Disordered" evidence="1">
    <location>
        <begin position="157"/>
        <end position="181"/>
    </location>
</feature>
<accession>A0A9D1FDV4</accession>
<comment type="caution">
    <text evidence="2">The sequence shown here is derived from an EMBL/GenBank/DDBJ whole genome shotgun (WGS) entry which is preliminary data.</text>
</comment>
<protein>
    <submittedName>
        <fullName evidence="2">Uncharacterized protein</fullName>
    </submittedName>
</protein>
<feature type="compositionally biased region" description="Basic and acidic residues" evidence="1">
    <location>
        <begin position="170"/>
        <end position="181"/>
    </location>
</feature>
<reference evidence="2" key="1">
    <citation type="submission" date="2020-10" db="EMBL/GenBank/DDBJ databases">
        <authorList>
            <person name="Gilroy R."/>
        </authorList>
    </citation>
    <scope>NUCLEOTIDE SEQUENCE</scope>
    <source>
        <strain evidence="2">ChiHjej10B9-9673</strain>
    </source>
</reference>
<evidence type="ECO:0000313" key="2">
    <source>
        <dbReference type="EMBL" id="HIS66975.1"/>
    </source>
</evidence>
<gene>
    <name evidence="2" type="ORF">IAC18_05365</name>
</gene>
<evidence type="ECO:0000313" key="3">
    <source>
        <dbReference type="Proteomes" id="UP000824001"/>
    </source>
</evidence>